<feature type="transmembrane region" description="Helical" evidence="10">
    <location>
        <begin position="944"/>
        <end position="965"/>
    </location>
</feature>
<dbReference type="AlphaFoldDB" id="I7A0T6"/>
<dbReference type="RefSeq" id="WP_014855013.1">
    <property type="nucleotide sequence ID" value="NC_018178.1"/>
</dbReference>
<gene>
    <name evidence="14" type="ordered locus">MROS_0332</name>
</gene>
<protein>
    <recommendedName>
        <fullName evidence="3">histidine kinase</fullName>
        <ecNumber evidence="3">2.7.13.3</ecNumber>
    </recommendedName>
</protein>
<feature type="transmembrane region" description="Helical" evidence="10">
    <location>
        <begin position="302"/>
        <end position="322"/>
    </location>
</feature>
<evidence type="ECO:0000256" key="6">
    <source>
        <dbReference type="ARBA" id="ARBA00022692"/>
    </source>
</evidence>
<evidence type="ECO:0000256" key="4">
    <source>
        <dbReference type="ARBA" id="ARBA00022553"/>
    </source>
</evidence>
<dbReference type="SUPFAM" id="SSF55874">
    <property type="entry name" value="ATPase domain of HSP90 chaperone/DNA topoisomerase II/histidine kinase"/>
    <property type="match status" value="1"/>
</dbReference>
<dbReference type="EMBL" id="CP003557">
    <property type="protein sequence ID" value="AFN73576.1"/>
    <property type="molecule type" value="Genomic_DNA"/>
</dbReference>
<dbReference type="KEGG" id="mro:MROS_0332"/>
<dbReference type="GO" id="GO:0000155">
    <property type="term" value="F:phosphorelay sensor kinase activity"/>
    <property type="evidence" value="ECO:0007669"/>
    <property type="project" value="InterPro"/>
</dbReference>
<feature type="transmembrane region" description="Helical" evidence="10">
    <location>
        <begin position="259"/>
        <end position="282"/>
    </location>
</feature>
<name>I7A0T6_MELRP</name>
<evidence type="ECO:0000256" key="10">
    <source>
        <dbReference type="SAM" id="Phobius"/>
    </source>
</evidence>
<accession>I7A0T6</accession>
<keyword evidence="4" id="KW-0597">Phosphoprotein</keyword>
<dbReference type="PROSITE" id="PS50109">
    <property type="entry name" value="HIS_KIN"/>
    <property type="match status" value="1"/>
</dbReference>
<dbReference type="Proteomes" id="UP000009011">
    <property type="component" value="Chromosome"/>
</dbReference>
<feature type="transmembrane region" description="Helical" evidence="10">
    <location>
        <begin position="389"/>
        <end position="413"/>
    </location>
</feature>
<dbReference type="Gene3D" id="6.10.340.10">
    <property type="match status" value="1"/>
</dbReference>
<dbReference type="EC" id="2.7.13.3" evidence="3"/>
<dbReference type="Gene3D" id="3.30.565.10">
    <property type="entry name" value="Histidine kinase-like ATPase, C-terminal domain"/>
    <property type="match status" value="1"/>
</dbReference>
<evidence type="ECO:0000256" key="11">
    <source>
        <dbReference type="SAM" id="SignalP"/>
    </source>
</evidence>
<keyword evidence="5" id="KW-0808">Transferase</keyword>
<keyword evidence="15" id="KW-1185">Reference proteome</keyword>
<dbReference type="InterPro" id="IPR036890">
    <property type="entry name" value="HATPase_C_sf"/>
</dbReference>
<feature type="transmembrane region" description="Helical" evidence="10">
    <location>
        <begin position="783"/>
        <end position="804"/>
    </location>
</feature>
<dbReference type="Pfam" id="PF02518">
    <property type="entry name" value="HATPase_c"/>
    <property type="match status" value="1"/>
</dbReference>
<evidence type="ECO:0000256" key="8">
    <source>
        <dbReference type="ARBA" id="ARBA00022989"/>
    </source>
</evidence>
<evidence type="ECO:0000313" key="14">
    <source>
        <dbReference type="EMBL" id="AFN73576.1"/>
    </source>
</evidence>
<dbReference type="OrthoDB" id="9776727at2"/>
<evidence type="ECO:0000256" key="5">
    <source>
        <dbReference type="ARBA" id="ARBA00022679"/>
    </source>
</evidence>
<dbReference type="InterPro" id="IPR004358">
    <property type="entry name" value="Sig_transdc_His_kin-like_C"/>
</dbReference>
<dbReference type="Pfam" id="PF00512">
    <property type="entry name" value="HisKA"/>
    <property type="match status" value="1"/>
</dbReference>
<comment type="catalytic activity">
    <reaction evidence="1">
        <text>ATP + protein L-histidine = ADP + protein N-phospho-L-histidine.</text>
        <dbReference type="EC" id="2.7.13.3"/>
    </reaction>
</comment>
<reference evidence="14 15" key="1">
    <citation type="journal article" date="2013" name="PLoS ONE">
        <title>Genomic analysis of Melioribacter roseus, facultatively anaerobic organotrophic bacterium representing a novel deep lineage within Bacteriodetes/Chlorobi group.</title>
        <authorList>
            <person name="Kadnikov V.V."/>
            <person name="Mardanov A.V."/>
            <person name="Podosokorskaya O.A."/>
            <person name="Gavrilov S.N."/>
            <person name="Kublanov I.V."/>
            <person name="Beletsky A.V."/>
            <person name="Bonch-Osmolovskaya E.A."/>
            <person name="Ravin N.V."/>
        </authorList>
    </citation>
    <scope>NUCLEOTIDE SEQUENCE [LARGE SCALE GENOMIC DNA]</scope>
    <source>
        <strain evidence="15">JCM 17771 / P3M-2</strain>
    </source>
</reference>
<keyword evidence="8 10" id="KW-1133">Transmembrane helix</keyword>
<dbReference type="InterPro" id="IPR003661">
    <property type="entry name" value="HisK_dim/P_dom"/>
</dbReference>
<evidence type="ECO:0000259" key="12">
    <source>
        <dbReference type="PROSITE" id="PS50109"/>
    </source>
</evidence>
<dbReference type="SUPFAM" id="SSF47384">
    <property type="entry name" value="Homodimeric domain of signal transducing histidine kinase"/>
    <property type="match status" value="1"/>
</dbReference>
<proteinExistence type="predicted"/>
<keyword evidence="11" id="KW-0732">Signal</keyword>
<comment type="subcellular location">
    <subcellularLocation>
        <location evidence="2">Membrane</location>
        <topology evidence="2">Multi-pass membrane protein</topology>
    </subcellularLocation>
</comment>
<dbReference type="CDD" id="cd00082">
    <property type="entry name" value="HisKA"/>
    <property type="match status" value="1"/>
</dbReference>
<dbReference type="PANTHER" id="PTHR45528">
    <property type="entry name" value="SENSOR HISTIDINE KINASE CPXA"/>
    <property type="match status" value="1"/>
</dbReference>
<feature type="domain" description="Histidine kinase" evidence="12">
    <location>
        <begin position="1035"/>
        <end position="1241"/>
    </location>
</feature>
<dbReference type="GO" id="GO:0016020">
    <property type="term" value="C:membrane"/>
    <property type="evidence" value="ECO:0007669"/>
    <property type="project" value="UniProtKB-SubCell"/>
</dbReference>
<dbReference type="InterPro" id="IPR050398">
    <property type="entry name" value="HssS/ArlS-like"/>
</dbReference>
<feature type="chain" id="PRO_5003707380" description="histidine kinase" evidence="11">
    <location>
        <begin position="29"/>
        <end position="1242"/>
    </location>
</feature>
<evidence type="ECO:0000256" key="3">
    <source>
        <dbReference type="ARBA" id="ARBA00012438"/>
    </source>
</evidence>
<feature type="transmembrane region" description="Helical" evidence="10">
    <location>
        <begin position="748"/>
        <end position="771"/>
    </location>
</feature>
<keyword evidence="7 14" id="KW-0418">Kinase</keyword>
<dbReference type="InterPro" id="IPR003660">
    <property type="entry name" value="HAMP_dom"/>
</dbReference>
<feature type="transmembrane region" description="Helical" evidence="10">
    <location>
        <begin position="455"/>
        <end position="472"/>
    </location>
</feature>
<keyword evidence="9 10" id="KW-0472">Membrane</keyword>
<dbReference type="HOGENOM" id="CLU_007177_0_0_10"/>
<dbReference type="InterPro" id="IPR036097">
    <property type="entry name" value="HisK_dim/P_sf"/>
</dbReference>
<dbReference type="InterPro" id="IPR003594">
    <property type="entry name" value="HATPase_dom"/>
</dbReference>
<organism evidence="14 15">
    <name type="scientific">Melioribacter roseus (strain DSM 23840 / JCM 17771 / VKM B-2668 / P3M-2)</name>
    <dbReference type="NCBI Taxonomy" id="1191523"/>
    <lineage>
        <taxon>Bacteria</taxon>
        <taxon>Pseudomonadati</taxon>
        <taxon>Ignavibacteriota</taxon>
        <taxon>Ignavibacteria</taxon>
        <taxon>Ignavibacteriales</taxon>
        <taxon>Melioribacteraceae</taxon>
        <taxon>Melioribacter</taxon>
    </lineage>
</organism>
<evidence type="ECO:0000256" key="7">
    <source>
        <dbReference type="ARBA" id="ARBA00022777"/>
    </source>
</evidence>
<dbReference type="SMART" id="SM00304">
    <property type="entry name" value="HAMP"/>
    <property type="match status" value="1"/>
</dbReference>
<sequence>MKGIFKKSNLKWISLSALLLLLLISAFAAPVLVDKKMWSVRLEEKLKETETLVADALDNKISRLASFNEKIKIKMPRLPEDNSFTENYFVFIFKEDSLIYWNKEADIEKPECGNLKLPYFFDEGLRVYLVYADTIVYNNNRYFIQTAEIFEQKYDLYGEESRVSFSDSLSIEAGTNITIDYKNTDVSVKDGRYRSFIFKSKDGNSLCKIIIENPSLDNEINNLKRTISTVQSLLIALCFFVSALILYVYVRRSNRITRFVFWTLAVGGGRILIYLLGIPSAYFHNALTDPSNFSSPFAFGLVRSPAEFLITAIAGTVIIVIGHKYFEEYYRNDEGAPKSRLSFIVALFVFTALFLLTLRGVGASIRSVVFDSSIRYFREFNLIPEPHILVMNLNILTLGFSAVLFSFVLLLSLYRLYPGNIKKDLYKLLAGLFLFLQLAGFLFDYFQTNPQGTPQIRISYILLFVITAYVILKNNPGHTTRFMLYSLAASVLVVNLLTYYNSELERESLKTTSLELTRNDENIYSFMVMQTLNQLTGDEEIINEFGKKANAKAFLAWNRSLLYNENVQSFIRFYYDDGKPAGGYLTNKNLESLLPDVLIQTDTVMLMQSPSIFGEFRIIRGIVPLTKDKSIVGYAEAGVVYNRVNLDFASMPEFILKKRILISDVIDPNRLVVFYLNGDIFKSSSDKIKLDDDFIDELKENFEANPREEWAVAGIDGEEYLFYITEISGLIVGVGKEEKNISWKLSDFFKVFFIHVFIIFIIILILSVLNYKRTIRLFESYKARLIAGFIVVSVVPMLITSVYIKNLIETKNDELIKKRLEEYSTQIKNYLENYPGLIKSEALFEKAALDLSVDFTVFQKNKYFYSTQPYYYMTGLMPDLINYKAFSDIEGRNKNIIYLSGVFEGIPYSALYTKIAAGGGEYILEINDFFNYISLPLSDIELDVFMFGILSLSSILLVLLSTLLANQISQPIIKLTSATKSLSGGDLSIKIEGKYTGEIGELTKGFNMMVQRLKENQEELAMMERETAWKEMARQVAHEIKNPLTPIKLSVQQLIAAYRDKSPKFDAIFDKVTNTVINQIELLTNIASEFSNFARMPKLNITKIDLTKIIESVIDLFQSEKIDIEFGKPSGRIIVEGDEQHFTRTFVNLFRNSVQANAKNIYVDIKEFDDYFEVTVKDDGEGIKEEFKDKIFEEKFTTKKQGMGLGLKLSRRFIESIGGEIELAETSKEGAVFKIKLPKIKT</sequence>
<keyword evidence="6 10" id="KW-0812">Transmembrane</keyword>
<feature type="signal peptide" evidence="11">
    <location>
        <begin position="1"/>
        <end position="28"/>
    </location>
</feature>
<evidence type="ECO:0000259" key="13">
    <source>
        <dbReference type="PROSITE" id="PS50885"/>
    </source>
</evidence>
<dbReference type="CDD" id="cd00075">
    <property type="entry name" value="HATPase"/>
    <property type="match status" value="1"/>
</dbReference>
<dbReference type="InterPro" id="IPR005467">
    <property type="entry name" value="His_kinase_dom"/>
</dbReference>
<dbReference type="CDD" id="cd06225">
    <property type="entry name" value="HAMP"/>
    <property type="match status" value="1"/>
</dbReference>
<evidence type="ECO:0000256" key="9">
    <source>
        <dbReference type="ARBA" id="ARBA00023136"/>
    </source>
</evidence>
<dbReference type="PROSITE" id="PS50885">
    <property type="entry name" value="HAMP"/>
    <property type="match status" value="1"/>
</dbReference>
<feature type="transmembrane region" description="Helical" evidence="10">
    <location>
        <begin position="425"/>
        <end position="443"/>
    </location>
</feature>
<evidence type="ECO:0000313" key="15">
    <source>
        <dbReference type="Proteomes" id="UP000009011"/>
    </source>
</evidence>
<evidence type="ECO:0000256" key="1">
    <source>
        <dbReference type="ARBA" id="ARBA00000085"/>
    </source>
</evidence>
<feature type="domain" description="HAMP" evidence="13">
    <location>
        <begin position="966"/>
        <end position="1018"/>
    </location>
</feature>
<dbReference type="PRINTS" id="PR00344">
    <property type="entry name" value="BCTRLSENSOR"/>
</dbReference>
<dbReference type="PANTHER" id="PTHR45528:SF9">
    <property type="entry name" value="SENSOR HISTIDINE KINASE YBDK"/>
    <property type="match status" value="1"/>
</dbReference>
<dbReference type="Pfam" id="PF00672">
    <property type="entry name" value="HAMP"/>
    <property type="match status" value="1"/>
</dbReference>
<dbReference type="SMART" id="SM00387">
    <property type="entry name" value="HATPase_c"/>
    <property type="match status" value="1"/>
</dbReference>
<dbReference type="SMART" id="SM00388">
    <property type="entry name" value="HisKA"/>
    <property type="match status" value="1"/>
</dbReference>
<dbReference type="eggNOG" id="COG5000">
    <property type="taxonomic scope" value="Bacteria"/>
</dbReference>
<dbReference type="Gene3D" id="1.10.287.130">
    <property type="match status" value="1"/>
</dbReference>
<feature type="transmembrane region" description="Helical" evidence="10">
    <location>
        <begin position="343"/>
        <end position="369"/>
    </location>
</feature>
<dbReference type="STRING" id="1191523.MROS_0332"/>
<feature type="transmembrane region" description="Helical" evidence="10">
    <location>
        <begin position="230"/>
        <end position="250"/>
    </location>
</feature>
<evidence type="ECO:0000256" key="2">
    <source>
        <dbReference type="ARBA" id="ARBA00004141"/>
    </source>
</evidence>
<dbReference type="SUPFAM" id="SSF158472">
    <property type="entry name" value="HAMP domain-like"/>
    <property type="match status" value="1"/>
</dbReference>